<dbReference type="Gene3D" id="1.10.10.60">
    <property type="entry name" value="Homeodomain-like"/>
    <property type="match status" value="4"/>
</dbReference>
<dbReference type="InterPro" id="IPR050863">
    <property type="entry name" value="CenT-Element_Derived"/>
</dbReference>
<feature type="region of interest" description="Disordered" evidence="3">
    <location>
        <begin position="465"/>
        <end position="484"/>
    </location>
</feature>
<keyword evidence="2" id="KW-0238">DNA-binding</keyword>
<feature type="compositionally biased region" description="Basic and acidic residues" evidence="3">
    <location>
        <begin position="468"/>
        <end position="477"/>
    </location>
</feature>
<dbReference type="SMART" id="SM00674">
    <property type="entry name" value="CENPB"/>
    <property type="match status" value="3"/>
</dbReference>
<dbReference type="GO" id="GO:0005634">
    <property type="term" value="C:nucleus"/>
    <property type="evidence" value="ECO:0007669"/>
    <property type="project" value="UniProtKB-SubCell"/>
</dbReference>
<evidence type="ECO:0000256" key="2">
    <source>
        <dbReference type="ARBA" id="ARBA00023125"/>
    </source>
</evidence>
<dbReference type="AlphaFoldDB" id="A0AAN9V793"/>
<name>A0AAN9V793_9ORTH</name>
<dbReference type="InterPro" id="IPR009057">
    <property type="entry name" value="Homeodomain-like_sf"/>
</dbReference>
<proteinExistence type="predicted"/>
<dbReference type="EMBL" id="JAZDUA010000608">
    <property type="protein sequence ID" value="KAK7790606.1"/>
    <property type="molecule type" value="Genomic_DNA"/>
</dbReference>
<evidence type="ECO:0000256" key="3">
    <source>
        <dbReference type="SAM" id="MobiDB-lite"/>
    </source>
</evidence>
<comment type="caution">
    <text evidence="5">The sequence shown here is derived from an EMBL/GenBank/DDBJ whole genome shotgun (WGS) entry which is preliminary data.</text>
</comment>
<dbReference type="InterPro" id="IPR006600">
    <property type="entry name" value="HTH_CenpB_DNA-bd_dom"/>
</dbReference>
<evidence type="ECO:0000256" key="1">
    <source>
        <dbReference type="ARBA" id="ARBA00004123"/>
    </source>
</evidence>
<evidence type="ECO:0000313" key="6">
    <source>
        <dbReference type="Proteomes" id="UP001378592"/>
    </source>
</evidence>
<evidence type="ECO:0000313" key="5">
    <source>
        <dbReference type="EMBL" id="KAK7790606.1"/>
    </source>
</evidence>
<dbReference type="PANTHER" id="PTHR19303">
    <property type="entry name" value="TRANSPOSON"/>
    <property type="match status" value="1"/>
</dbReference>
<dbReference type="GO" id="GO:0043565">
    <property type="term" value="F:sequence-specific DNA binding"/>
    <property type="evidence" value="ECO:0007669"/>
    <property type="project" value="InterPro"/>
</dbReference>
<dbReference type="InterPro" id="IPR010921">
    <property type="entry name" value="Trp_repressor/repl_initiator"/>
</dbReference>
<dbReference type="SUPFAM" id="SSF46689">
    <property type="entry name" value="Homeodomain-like"/>
    <property type="match status" value="1"/>
</dbReference>
<evidence type="ECO:0000259" key="4">
    <source>
        <dbReference type="PROSITE" id="PS51253"/>
    </source>
</evidence>
<comment type="subcellular location">
    <subcellularLocation>
        <location evidence="1">Nucleus</location>
    </subcellularLocation>
</comment>
<dbReference type="PROSITE" id="PS51253">
    <property type="entry name" value="HTH_CENPB"/>
    <property type="match status" value="1"/>
</dbReference>
<dbReference type="PANTHER" id="PTHR19303:SF73">
    <property type="entry name" value="PROTEIN PDC2"/>
    <property type="match status" value="1"/>
</dbReference>
<feature type="domain" description="HTH CENPB-type" evidence="4">
    <location>
        <begin position="543"/>
        <end position="613"/>
    </location>
</feature>
<dbReference type="Pfam" id="PF03184">
    <property type="entry name" value="DDE_1"/>
    <property type="match status" value="1"/>
</dbReference>
<dbReference type="SUPFAM" id="SSF48295">
    <property type="entry name" value="TrpR-like"/>
    <property type="match status" value="1"/>
</dbReference>
<dbReference type="Proteomes" id="UP001378592">
    <property type="component" value="Unassembled WGS sequence"/>
</dbReference>
<dbReference type="Pfam" id="PF03221">
    <property type="entry name" value="HTH_Tnp_Tc5"/>
    <property type="match status" value="2"/>
</dbReference>
<protein>
    <recommendedName>
        <fullName evidence="4">HTH CENPB-type domain-containing protein</fullName>
    </recommendedName>
</protein>
<reference evidence="5 6" key="1">
    <citation type="submission" date="2024-03" db="EMBL/GenBank/DDBJ databases">
        <title>The genome assembly and annotation of the cricket Gryllus longicercus Weissman &amp; Gray.</title>
        <authorList>
            <person name="Szrajer S."/>
            <person name="Gray D."/>
            <person name="Ylla G."/>
        </authorList>
    </citation>
    <scope>NUCLEOTIDE SEQUENCE [LARGE SCALE GENOMIC DNA]</scope>
    <source>
        <strain evidence="5">DAG 2021-001</strain>
        <tissue evidence="5">Whole body minus gut</tissue>
    </source>
</reference>
<accession>A0AAN9V793</accession>
<organism evidence="5 6">
    <name type="scientific">Gryllus longicercus</name>
    <dbReference type="NCBI Taxonomy" id="2509291"/>
    <lineage>
        <taxon>Eukaryota</taxon>
        <taxon>Metazoa</taxon>
        <taxon>Ecdysozoa</taxon>
        <taxon>Arthropoda</taxon>
        <taxon>Hexapoda</taxon>
        <taxon>Insecta</taxon>
        <taxon>Pterygota</taxon>
        <taxon>Neoptera</taxon>
        <taxon>Polyneoptera</taxon>
        <taxon>Orthoptera</taxon>
        <taxon>Ensifera</taxon>
        <taxon>Gryllidea</taxon>
        <taxon>Grylloidea</taxon>
        <taxon>Gryllidae</taxon>
        <taxon>Gryllinae</taxon>
        <taxon>Gryllus</taxon>
    </lineage>
</organism>
<dbReference type="InterPro" id="IPR004875">
    <property type="entry name" value="DDE_SF_endonuclease_dom"/>
</dbReference>
<gene>
    <name evidence="5" type="ORF">R5R35_005162</name>
</gene>
<sequence>MEENEKDESLQENDSRENDLHNVTLREKNVKCDYPVPKCRGLKPAAGTLERDLWCWYRARASKVPKHVIQLRARWIFKQAGITNFKASDGWFRRWYRRWRKFSKESDNSFQEANDLETCFSNDKEDQQIESISDSVVEQLAPSDEVLTTNSADKIITPSFDDPLETSFPCLEHKRIPAHIGTSSSQEIKDDEKLSTPIHDNFEKYSRTSKTPRLKDCELIKSNCPPDIARRGKVCRRLPEVAGLNGCTTIATRKKKGNKTHKQAEEYNSKERERVRRIGKRYHPQFKERVLAYLKSHTFKETARKFGVHQASISAWQKDKLRCKHAEEGASSGNSVDSSPAPADCQFLSWLRRERGHALTAAEVRAYAQRLVSLAGGLAVVERQVRWFALWVSRYDEKFYEEGMEDINDIRVCERRIQYPAAFRMEVAAYAAKYSQMAAVRTFNVSRKRVFEWLRSWQDVSITEDDSHEASDPEIQRHGSGRVVTDSEVDQQVWQWYSDSQSQEQGKGRRPSSQEVRAYAAALYAKRGLSTQIQCSYGWFRRWCERFGVRLRYSTDDELLAWALAQLDCNHALCHADLQERARHLWRTQRPDFKASPGWAIRFCKRHPKLLQTVPSVTTPLPEPLRPSVTQFRTSLRDLVRTNALSPDAIGNMDELPLGFSAPLAGTPRRQLLLRKPGMDSCHATVVLCCLADGTLLPTMLILKDEVELAKPDSNVIVIQQDNGVMDLACMQKWLHFVWFRYAPNPNLLVADSFGPHCASEVTDAFAKGSSCKRLLKLIPAGCSSKLQPLDVSLKRTFQQYLDHCWERLNTGAGIGWACGQQLRLPSARELIQWVTNAHHYVMTSRQETIRRSFLVTGLLVADNHSEDHFIENPAALPPETEPPEFET</sequence>
<keyword evidence="6" id="KW-1185">Reference proteome</keyword>